<proteinExistence type="predicted"/>
<keyword evidence="2" id="KW-1133">Transmembrane helix</keyword>
<name>A0A919R9V3_9ACTN</name>
<dbReference type="EMBL" id="BOOU01000114">
    <property type="protein sequence ID" value="GII81863.1"/>
    <property type="molecule type" value="Genomic_DNA"/>
</dbReference>
<feature type="transmembrane region" description="Helical" evidence="2">
    <location>
        <begin position="29"/>
        <end position="49"/>
    </location>
</feature>
<comment type="caution">
    <text evidence="3">The sequence shown here is derived from an EMBL/GenBank/DDBJ whole genome shotgun (WGS) entry which is preliminary data.</text>
</comment>
<keyword evidence="2" id="KW-0812">Transmembrane</keyword>
<protein>
    <submittedName>
        <fullName evidence="3">Uncharacterized protein</fullName>
    </submittedName>
</protein>
<feature type="region of interest" description="Disordered" evidence="1">
    <location>
        <begin position="1"/>
        <end position="23"/>
    </location>
</feature>
<evidence type="ECO:0000313" key="3">
    <source>
        <dbReference type="EMBL" id="GII81863.1"/>
    </source>
</evidence>
<sequence>MAGLGDGSGRGGGAQPPAGGGNGSRWPRVVVPVLAGAAVLLIISALGFAGPSRPGPVQPPAEGSCRRLPLPVPVRQESETVVFPEASYLVDDAGGRPRIDLAGSYRGSVAEGMSIAVISQARSGLPDAMAERHLGDGRYYYQQELRLDERTSCWSAASLSPARDAAGGLLWRIFLVMVPADFGVTAVAAGNEVAERTFKELEVLAVLTIPA</sequence>
<evidence type="ECO:0000256" key="1">
    <source>
        <dbReference type="SAM" id="MobiDB-lite"/>
    </source>
</evidence>
<dbReference type="RefSeq" id="WP_203994780.1">
    <property type="nucleotide sequence ID" value="NZ_BOOU01000114.1"/>
</dbReference>
<evidence type="ECO:0000256" key="2">
    <source>
        <dbReference type="SAM" id="Phobius"/>
    </source>
</evidence>
<keyword evidence="4" id="KW-1185">Reference proteome</keyword>
<dbReference type="Proteomes" id="UP000655287">
    <property type="component" value="Unassembled WGS sequence"/>
</dbReference>
<accession>A0A919R9V3</accession>
<dbReference type="AlphaFoldDB" id="A0A919R9V3"/>
<gene>
    <name evidence="3" type="ORF">Sru01_68450</name>
</gene>
<evidence type="ECO:0000313" key="4">
    <source>
        <dbReference type="Proteomes" id="UP000655287"/>
    </source>
</evidence>
<keyword evidence="2" id="KW-0472">Membrane</keyword>
<reference evidence="3" key="1">
    <citation type="submission" date="2021-01" db="EMBL/GenBank/DDBJ databases">
        <title>Whole genome shotgun sequence of Sphaerisporangium rufum NBRC 109079.</title>
        <authorList>
            <person name="Komaki H."/>
            <person name="Tamura T."/>
        </authorList>
    </citation>
    <scope>NUCLEOTIDE SEQUENCE</scope>
    <source>
        <strain evidence="3">NBRC 109079</strain>
    </source>
</reference>
<organism evidence="3 4">
    <name type="scientific">Sphaerisporangium rufum</name>
    <dbReference type="NCBI Taxonomy" id="1381558"/>
    <lineage>
        <taxon>Bacteria</taxon>
        <taxon>Bacillati</taxon>
        <taxon>Actinomycetota</taxon>
        <taxon>Actinomycetes</taxon>
        <taxon>Streptosporangiales</taxon>
        <taxon>Streptosporangiaceae</taxon>
        <taxon>Sphaerisporangium</taxon>
    </lineage>
</organism>